<name>A0AAD6TJ22_9AGAR</name>
<dbReference type="SUPFAM" id="SSF52047">
    <property type="entry name" value="RNI-like"/>
    <property type="match status" value="1"/>
</dbReference>
<dbReference type="AlphaFoldDB" id="A0AAD6TJ22"/>
<sequence>MSSSISVDEDVFSRILSHIADSRTVHVVLRALPKSHPLFFAAFHRLCELPIHLDTFDSRAAAASNEVLDYLLAPDANVELGIAESIRHLVVAVEHEKYRSIPQLPEDEVEAEGEGEEAEGEEGEEAGGEGEEEAEEEQVDEDSEEDSTERKVISPPESDSESDEDVDVAAFHDRLPGLFKRTRNLRTLDYQSCAGLPLSRENVELLATCERLHTFAADTAESWDIQPFLSTLAPNITSLNLRHISQTLLTTLVSHGDVFATYTNLEHLKLDITEDVWNWPQNDYVFPSLRLPALRRLELVVADLTLSRPRAGPLDLVDYSQLTELSLDIRAMHNGYDDNTIRLFEALGAADFPVLSHLEIKDGNNTANGHRLKWEPDTYYRRTGRLYPGLVERFLGPLSTLFSLWVDERVLLLGTFCGVRDFWDKNYPDNRFFEGKASYQRALEAALPRLESLRMGFGGLEADEIGMVLDQCDPTKLREFGFRFRWKNHKREDHGRDDPIPPELLAHLARFPKLTDVHILFPRPETQFTGVPDPVVDPRTIKDVASIFKCNGSICRVGIGNSIVWERGVGGDGEILLVSDGSRVPNDAVPRFYHAGYMVKYNPKSKHPWVHFDNTTPLRPNRGEEIQQLREVLKRILE</sequence>
<keyword evidence="3" id="KW-1185">Reference proteome</keyword>
<protein>
    <submittedName>
        <fullName evidence="2">Uncharacterized protein</fullName>
    </submittedName>
</protein>
<organism evidence="2 3">
    <name type="scientific">Mycena alexandri</name>
    <dbReference type="NCBI Taxonomy" id="1745969"/>
    <lineage>
        <taxon>Eukaryota</taxon>
        <taxon>Fungi</taxon>
        <taxon>Dikarya</taxon>
        <taxon>Basidiomycota</taxon>
        <taxon>Agaricomycotina</taxon>
        <taxon>Agaricomycetes</taxon>
        <taxon>Agaricomycetidae</taxon>
        <taxon>Agaricales</taxon>
        <taxon>Marasmiineae</taxon>
        <taxon>Mycenaceae</taxon>
        <taxon>Mycena</taxon>
    </lineage>
</organism>
<comment type="caution">
    <text evidence="2">The sequence shown here is derived from an EMBL/GenBank/DDBJ whole genome shotgun (WGS) entry which is preliminary data.</text>
</comment>
<proteinExistence type="predicted"/>
<dbReference type="Proteomes" id="UP001218188">
    <property type="component" value="Unassembled WGS sequence"/>
</dbReference>
<dbReference type="InterPro" id="IPR032675">
    <property type="entry name" value="LRR_dom_sf"/>
</dbReference>
<dbReference type="Gene3D" id="3.80.10.10">
    <property type="entry name" value="Ribonuclease Inhibitor"/>
    <property type="match status" value="1"/>
</dbReference>
<accession>A0AAD6TJ22</accession>
<feature type="compositionally biased region" description="Acidic residues" evidence="1">
    <location>
        <begin position="105"/>
        <end position="147"/>
    </location>
</feature>
<dbReference type="EMBL" id="JARJCM010000006">
    <property type="protein sequence ID" value="KAJ7044757.1"/>
    <property type="molecule type" value="Genomic_DNA"/>
</dbReference>
<feature type="compositionally biased region" description="Acidic residues" evidence="1">
    <location>
        <begin position="158"/>
        <end position="167"/>
    </location>
</feature>
<evidence type="ECO:0000256" key="1">
    <source>
        <dbReference type="SAM" id="MobiDB-lite"/>
    </source>
</evidence>
<gene>
    <name evidence="2" type="ORF">C8F04DRAFT_1069458</name>
</gene>
<feature type="region of interest" description="Disordered" evidence="1">
    <location>
        <begin position="101"/>
        <end position="167"/>
    </location>
</feature>
<evidence type="ECO:0000313" key="3">
    <source>
        <dbReference type="Proteomes" id="UP001218188"/>
    </source>
</evidence>
<evidence type="ECO:0000313" key="2">
    <source>
        <dbReference type="EMBL" id="KAJ7044757.1"/>
    </source>
</evidence>
<reference evidence="2" key="1">
    <citation type="submission" date="2023-03" db="EMBL/GenBank/DDBJ databases">
        <title>Massive genome expansion in bonnet fungi (Mycena s.s.) driven by repeated elements and novel gene families across ecological guilds.</title>
        <authorList>
            <consortium name="Lawrence Berkeley National Laboratory"/>
            <person name="Harder C.B."/>
            <person name="Miyauchi S."/>
            <person name="Viragh M."/>
            <person name="Kuo A."/>
            <person name="Thoen E."/>
            <person name="Andreopoulos B."/>
            <person name="Lu D."/>
            <person name="Skrede I."/>
            <person name="Drula E."/>
            <person name="Henrissat B."/>
            <person name="Morin E."/>
            <person name="Kohler A."/>
            <person name="Barry K."/>
            <person name="LaButti K."/>
            <person name="Morin E."/>
            <person name="Salamov A."/>
            <person name="Lipzen A."/>
            <person name="Mereny Z."/>
            <person name="Hegedus B."/>
            <person name="Baldrian P."/>
            <person name="Stursova M."/>
            <person name="Weitz H."/>
            <person name="Taylor A."/>
            <person name="Grigoriev I.V."/>
            <person name="Nagy L.G."/>
            <person name="Martin F."/>
            <person name="Kauserud H."/>
        </authorList>
    </citation>
    <scope>NUCLEOTIDE SEQUENCE</scope>
    <source>
        <strain evidence="2">CBHHK200</strain>
    </source>
</reference>